<dbReference type="NCBIfam" id="NF001813">
    <property type="entry name" value="PRK00549.1"/>
    <property type="match status" value="1"/>
</dbReference>
<dbReference type="Pfam" id="PF00994">
    <property type="entry name" value="MoCF_biosynth"/>
    <property type="match status" value="1"/>
</dbReference>
<dbReference type="Proteomes" id="UP000199226">
    <property type="component" value="Unassembled WGS sequence"/>
</dbReference>
<dbReference type="InterPro" id="IPR036425">
    <property type="entry name" value="MoaB/Mog-like_dom_sf"/>
</dbReference>
<evidence type="ECO:0000256" key="1">
    <source>
        <dbReference type="HAMAP-Rule" id="MF_00226"/>
    </source>
</evidence>
<dbReference type="SMART" id="SM00852">
    <property type="entry name" value="MoCF_biosynth"/>
    <property type="match status" value="1"/>
</dbReference>
<proteinExistence type="inferred from homology"/>
<dbReference type="CDD" id="cd00885">
    <property type="entry name" value="cinA"/>
    <property type="match status" value="1"/>
</dbReference>
<dbReference type="PIRSF" id="PIRSF006728">
    <property type="entry name" value="CinA"/>
    <property type="match status" value="1"/>
</dbReference>
<evidence type="ECO:0000259" key="2">
    <source>
        <dbReference type="SMART" id="SM00852"/>
    </source>
</evidence>
<dbReference type="NCBIfam" id="TIGR00200">
    <property type="entry name" value="cinA_nterm"/>
    <property type="match status" value="1"/>
</dbReference>
<protein>
    <recommendedName>
        <fullName evidence="1">CinA-like protein</fullName>
    </recommendedName>
</protein>
<dbReference type="EMBL" id="FNHH01000023">
    <property type="protein sequence ID" value="SDM78216.1"/>
    <property type="molecule type" value="Genomic_DNA"/>
</dbReference>
<dbReference type="Pfam" id="PF18146">
    <property type="entry name" value="CinA_KH"/>
    <property type="match status" value="1"/>
</dbReference>
<dbReference type="InterPro" id="IPR041424">
    <property type="entry name" value="CinA_KH"/>
</dbReference>
<dbReference type="InterPro" id="IPR001453">
    <property type="entry name" value="MoaB/Mog_dom"/>
</dbReference>
<accession>A0A1G9W206</accession>
<dbReference type="Gene3D" id="3.40.980.10">
    <property type="entry name" value="MoaB/Mog-like domain"/>
    <property type="match status" value="1"/>
</dbReference>
<evidence type="ECO:0000313" key="3">
    <source>
        <dbReference type="EMBL" id="SDM78216.1"/>
    </source>
</evidence>
<dbReference type="InterPro" id="IPR036653">
    <property type="entry name" value="CinA-like_C"/>
</dbReference>
<dbReference type="NCBIfam" id="TIGR00199">
    <property type="entry name" value="PncC_domain"/>
    <property type="match status" value="1"/>
</dbReference>
<organism evidence="3 4">
    <name type="scientific">Daejeonella rubra</name>
    <dbReference type="NCBI Taxonomy" id="990371"/>
    <lineage>
        <taxon>Bacteria</taxon>
        <taxon>Pseudomonadati</taxon>
        <taxon>Bacteroidota</taxon>
        <taxon>Sphingobacteriia</taxon>
        <taxon>Sphingobacteriales</taxon>
        <taxon>Sphingobacteriaceae</taxon>
        <taxon>Daejeonella</taxon>
    </lineage>
</organism>
<reference evidence="4" key="1">
    <citation type="submission" date="2016-10" db="EMBL/GenBank/DDBJ databases">
        <authorList>
            <person name="Varghese N."/>
            <person name="Submissions S."/>
        </authorList>
    </citation>
    <scope>NUCLEOTIDE SEQUENCE [LARGE SCALE GENOMIC DNA]</scope>
    <source>
        <strain evidence="4">DSM 24536</strain>
    </source>
</reference>
<dbReference type="InterPro" id="IPR008136">
    <property type="entry name" value="CinA_C"/>
</dbReference>
<dbReference type="Pfam" id="PF02464">
    <property type="entry name" value="CinA"/>
    <property type="match status" value="1"/>
</dbReference>
<dbReference type="STRING" id="990371.SAMN05421813_12332"/>
<dbReference type="PANTHER" id="PTHR13939">
    <property type="entry name" value="NICOTINAMIDE-NUCLEOTIDE AMIDOHYDROLASE PNCC"/>
    <property type="match status" value="1"/>
</dbReference>
<dbReference type="SUPFAM" id="SSF53218">
    <property type="entry name" value="Molybdenum cofactor biosynthesis proteins"/>
    <property type="match status" value="1"/>
</dbReference>
<name>A0A1G9W206_9SPHI</name>
<dbReference type="InterPro" id="IPR050101">
    <property type="entry name" value="CinA"/>
</dbReference>
<dbReference type="NCBIfam" id="TIGR00177">
    <property type="entry name" value="molyb_syn"/>
    <property type="match status" value="1"/>
</dbReference>
<dbReference type="SUPFAM" id="SSF142433">
    <property type="entry name" value="CinA-like"/>
    <property type="match status" value="1"/>
</dbReference>
<dbReference type="HAMAP" id="MF_00226_B">
    <property type="entry name" value="CinA_B"/>
    <property type="match status" value="1"/>
</dbReference>
<dbReference type="Gene3D" id="3.30.70.2860">
    <property type="match status" value="1"/>
</dbReference>
<dbReference type="AlphaFoldDB" id="A0A1G9W206"/>
<dbReference type="PANTHER" id="PTHR13939:SF0">
    <property type="entry name" value="NMN AMIDOHYDROLASE-LIKE PROTEIN YFAY"/>
    <property type="match status" value="1"/>
</dbReference>
<dbReference type="InterPro" id="IPR008135">
    <property type="entry name" value="Competence-induced_CinA"/>
</dbReference>
<feature type="domain" description="MoaB/Mog" evidence="2">
    <location>
        <begin position="11"/>
        <end position="178"/>
    </location>
</feature>
<keyword evidence="4" id="KW-1185">Reference proteome</keyword>
<sequence length="422" mass="46249">MRTITFDMIAEIITIGDEILIGQIVDTNSAWMAQKLNLAGIRIKQITSVSDDRQHILDTLHQASQRADLILITGGLGPTKDDITKKTLAEYFQTGLRTDTDALENVERIFARYKVPVSDINKKQAEVLENCTTLLNMNGTAPGMWIENNNKIYISMPGVPFEMMYMMEELVIPRIKGAFKLPNIYHHTILTAGIGESILAEKISDVEDSLPEHIKLAYLPKLGMVRLRLSGSGQDAEKLNAEILSYSKKIIDLIGEFVVIESDTALEKVILDLMESKGLTLSTAESCTGGYISHLITQHPGSSKVFVGGAVSYSNQLKKIMLGILDQTLSTFGAVSEETVKEMAIGAKSEYKSDYSISVSGIAGPDGGSTEKPVGTVWIAVAGKTKTVSKKFNFGNKRIQNIERASISALTLLFKLLKEEQA</sequence>
<comment type="similarity">
    <text evidence="1">Belongs to the CinA family.</text>
</comment>
<gene>
    <name evidence="3" type="ORF">SAMN05421813_12332</name>
</gene>
<dbReference type="Gene3D" id="3.90.950.20">
    <property type="entry name" value="CinA-like"/>
    <property type="match status" value="1"/>
</dbReference>
<evidence type="ECO:0000313" key="4">
    <source>
        <dbReference type="Proteomes" id="UP000199226"/>
    </source>
</evidence>